<accession>A0A5C5G2Q8</accession>
<proteinExistence type="predicted"/>
<evidence type="ECO:0000313" key="2">
    <source>
        <dbReference type="Proteomes" id="UP000311382"/>
    </source>
</evidence>
<dbReference type="GO" id="GO:0009306">
    <property type="term" value="P:protein secretion"/>
    <property type="evidence" value="ECO:0007669"/>
    <property type="project" value="InterPro"/>
</dbReference>
<dbReference type="OrthoDB" id="2155101at2759"/>
<protein>
    <submittedName>
        <fullName evidence="1">Uncharacterized protein</fullName>
    </submittedName>
</protein>
<dbReference type="Proteomes" id="UP000311382">
    <property type="component" value="Unassembled WGS sequence"/>
</dbReference>
<sequence>MPRLYLISKWGDILLGCSTGVWGYWLYERRLHRPNGERLADLVRWKLAQRAELAAPKTAASQADQDGWEELERELKLREQDALKAGVKA</sequence>
<dbReference type="EMBL" id="SOZI01000011">
    <property type="protein sequence ID" value="TNY23423.1"/>
    <property type="molecule type" value="Genomic_DNA"/>
</dbReference>
<reference evidence="1 2" key="1">
    <citation type="submission" date="2019-03" db="EMBL/GenBank/DDBJ databases">
        <title>Rhodosporidium diobovatum UCD-FST 08-225 genome sequencing, assembly, and annotation.</title>
        <authorList>
            <person name="Fakankun I.U."/>
            <person name="Fristensky B."/>
            <person name="Levin D.B."/>
        </authorList>
    </citation>
    <scope>NUCLEOTIDE SEQUENCE [LARGE SCALE GENOMIC DNA]</scope>
    <source>
        <strain evidence="1 2">UCD-FST 08-225</strain>
    </source>
</reference>
<organism evidence="1 2">
    <name type="scientific">Rhodotorula diobovata</name>
    <dbReference type="NCBI Taxonomy" id="5288"/>
    <lineage>
        <taxon>Eukaryota</taxon>
        <taxon>Fungi</taxon>
        <taxon>Dikarya</taxon>
        <taxon>Basidiomycota</taxon>
        <taxon>Pucciniomycotina</taxon>
        <taxon>Microbotryomycetes</taxon>
        <taxon>Sporidiobolales</taxon>
        <taxon>Sporidiobolaceae</taxon>
        <taxon>Rhodotorula</taxon>
    </lineage>
</organism>
<dbReference type="InterPro" id="IPR024242">
    <property type="entry name" value="NCE101"/>
</dbReference>
<gene>
    <name evidence="1" type="ORF">DMC30DRAFT_414114</name>
</gene>
<dbReference type="AlphaFoldDB" id="A0A5C5G2Q8"/>
<keyword evidence="2" id="KW-1185">Reference proteome</keyword>
<name>A0A5C5G2Q8_9BASI</name>
<dbReference type="Pfam" id="PF11654">
    <property type="entry name" value="NCE101"/>
    <property type="match status" value="1"/>
</dbReference>
<comment type="caution">
    <text evidence="1">The sequence shown here is derived from an EMBL/GenBank/DDBJ whole genome shotgun (WGS) entry which is preliminary data.</text>
</comment>
<dbReference type="STRING" id="5288.A0A5C5G2Q8"/>
<dbReference type="PANTHER" id="PTHR28011">
    <property type="entry name" value="NON-CLASSICAL EXPORT PROTEIN 1"/>
    <property type="match status" value="1"/>
</dbReference>
<evidence type="ECO:0000313" key="1">
    <source>
        <dbReference type="EMBL" id="TNY23423.1"/>
    </source>
</evidence>
<dbReference type="PANTHER" id="PTHR28011:SF1">
    <property type="entry name" value="NON-CLASSICAL EXPORT PROTEIN 1"/>
    <property type="match status" value="1"/>
</dbReference>